<dbReference type="GO" id="GO:0008250">
    <property type="term" value="C:oligosaccharyltransferase complex"/>
    <property type="evidence" value="ECO:0007669"/>
    <property type="project" value="UniProtKB-UniRule"/>
</dbReference>
<feature type="transmembrane region" description="Helical" evidence="6">
    <location>
        <begin position="56"/>
        <end position="76"/>
    </location>
</feature>
<evidence type="ECO:0000256" key="2">
    <source>
        <dbReference type="ARBA" id="ARBA00009825"/>
    </source>
</evidence>
<comment type="subcellular location">
    <subcellularLocation>
        <location evidence="1 6">Membrane</location>
        <topology evidence="1 6">Multi-pass membrane protein</topology>
    </subcellularLocation>
</comment>
<accession>A0A3N4ICA0</accession>
<reference evidence="7 8" key="1">
    <citation type="journal article" date="2018" name="Nat. Ecol. Evol.">
        <title>Pezizomycetes genomes reveal the molecular basis of ectomycorrhizal truffle lifestyle.</title>
        <authorList>
            <person name="Murat C."/>
            <person name="Payen T."/>
            <person name="Noel B."/>
            <person name="Kuo A."/>
            <person name="Morin E."/>
            <person name="Chen J."/>
            <person name="Kohler A."/>
            <person name="Krizsan K."/>
            <person name="Balestrini R."/>
            <person name="Da Silva C."/>
            <person name="Montanini B."/>
            <person name="Hainaut M."/>
            <person name="Levati E."/>
            <person name="Barry K.W."/>
            <person name="Belfiori B."/>
            <person name="Cichocki N."/>
            <person name="Clum A."/>
            <person name="Dockter R.B."/>
            <person name="Fauchery L."/>
            <person name="Guy J."/>
            <person name="Iotti M."/>
            <person name="Le Tacon F."/>
            <person name="Lindquist E.A."/>
            <person name="Lipzen A."/>
            <person name="Malagnac F."/>
            <person name="Mello A."/>
            <person name="Molinier V."/>
            <person name="Miyauchi S."/>
            <person name="Poulain J."/>
            <person name="Riccioni C."/>
            <person name="Rubini A."/>
            <person name="Sitrit Y."/>
            <person name="Splivallo R."/>
            <person name="Traeger S."/>
            <person name="Wang M."/>
            <person name="Zifcakova L."/>
            <person name="Wipf D."/>
            <person name="Zambonelli A."/>
            <person name="Paolocci F."/>
            <person name="Nowrousian M."/>
            <person name="Ottonello S."/>
            <person name="Baldrian P."/>
            <person name="Spatafora J.W."/>
            <person name="Henrissat B."/>
            <person name="Nagy L.G."/>
            <person name="Aury J.M."/>
            <person name="Wincker P."/>
            <person name="Grigoriev I.V."/>
            <person name="Bonfante P."/>
            <person name="Martin F.M."/>
        </authorList>
    </citation>
    <scope>NUCLEOTIDE SEQUENCE [LARGE SCALE GENOMIC DNA]</scope>
    <source>
        <strain evidence="7 8">RN42</strain>
    </source>
</reference>
<feature type="transmembrane region" description="Helical" evidence="6">
    <location>
        <begin position="23"/>
        <end position="44"/>
    </location>
</feature>
<comment type="subunit">
    <text evidence="6">Component of the oligosaccharyltransferase (OST) complex.</text>
</comment>
<evidence type="ECO:0000256" key="4">
    <source>
        <dbReference type="ARBA" id="ARBA00022989"/>
    </source>
</evidence>
<name>A0A3N4ICA0_ASCIM</name>
<dbReference type="Pfam" id="PF05251">
    <property type="entry name" value="Ost5"/>
    <property type="match status" value="1"/>
</dbReference>
<evidence type="ECO:0000313" key="8">
    <source>
        <dbReference type="Proteomes" id="UP000275078"/>
    </source>
</evidence>
<evidence type="ECO:0000256" key="3">
    <source>
        <dbReference type="ARBA" id="ARBA00022692"/>
    </source>
</evidence>
<keyword evidence="5 6" id="KW-0472">Membrane</keyword>
<evidence type="ECO:0000256" key="5">
    <source>
        <dbReference type="ARBA" id="ARBA00023136"/>
    </source>
</evidence>
<dbReference type="EMBL" id="ML119663">
    <property type="protein sequence ID" value="RPA83722.1"/>
    <property type="molecule type" value="Genomic_DNA"/>
</dbReference>
<keyword evidence="3 6" id="KW-0812">Transmembrane</keyword>
<dbReference type="GO" id="GO:0006487">
    <property type="term" value="P:protein N-linked glycosylation"/>
    <property type="evidence" value="ECO:0007669"/>
    <property type="project" value="UniProtKB-UniRule"/>
</dbReference>
<evidence type="ECO:0000256" key="6">
    <source>
        <dbReference type="RuleBase" id="RU367008"/>
    </source>
</evidence>
<keyword evidence="4 6" id="KW-1133">Transmembrane helix</keyword>
<evidence type="ECO:0000256" key="1">
    <source>
        <dbReference type="ARBA" id="ARBA00004141"/>
    </source>
</evidence>
<dbReference type="AlphaFoldDB" id="A0A3N4ICA0"/>
<protein>
    <recommendedName>
        <fullName evidence="6">Dolichyl-diphosphooligosaccharide-protein glycosyltransferase subunit OST5</fullName>
    </recommendedName>
</protein>
<dbReference type="Proteomes" id="UP000275078">
    <property type="component" value="Unassembled WGS sequence"/>
</dbReference>
<proteinExistence type="inferred from homology"/>
<comment type="function">
    <text evidence="6">Subunit of the oligosaccharyl transferase (OST) complex that catalyzes the initial transfer of a defined glycan (Glc(3)Man(9)GlcNAc(2) in eukaryotes) from the lipid carrier dolichol-pyrophosphate to an asparagine residue within an Asn-X-Ser/Thr consensus motif in nascent polypeptide chains, the first step in protein N-glycosylation. N-glycosylation occurs cotranslationally and the complex associates with the Sec61 complex at the channel-forming translocon complex that mediates protein translocation across the endoplasmic reticulum (ER). All subunits are required for a maximal enzyme activity.</text>
</comment>
<gene>
    <name evidence="7" type="ORF">BJ508DRAFT_324435</name>
</gene>
<dbReference type="OrthoDB" id="5371169at2759"/>
<evidence type="ECO:0000313" key="7">
    <source>
        <dbReference type="EMBL" id="RPA83722.1"/>
    </source>
</evidence>
<organism evidence="7 8">
    <name type="scientific">Ascobolus immersus RN42</name>
    <dbReference type="NCBI Taxonomy" id="1160509"/>
    <lineage>
        <taxon>Eukaryota</taxon>
        <taxon>Fungi</taxon>
        <taxon>Dikarya</taxon>
        <taxon>Ascomycota</taxon>
        <taxon>Pezizomycotina</taxon>
        <taxon>Pezizomycetes</taxon>
        <taxon>Pezizales</taxon>
        <taxon>Ascobolaceae</taxon>
        <taxon>Ascobolus</taxon>
    </lineage>
</organism>
<sequence length="77" mass="7843">MSSMEAVYAASKESFEPIFSKTLQFPVAAALVTSGLLATGFFSVSKNPLSTLASAIAASTALGFGAVYLICAVGVYV</sequence>
<keyword evidence="8" id="KW-1185">Reference proteome</keyword>
<dbReference type="InterPro" id="IPR007915">
    <property type="entry name" value="TMEM258/Ost5"/>
</dbReference>
<comment type="similarity">
    <text evidence="2 6">Belongs to the OST5 family.</text>
</comment>
<dbReference type="STRING" id="1160509.A0A3N4ICA0"/>